<dbReference type="Gene3D" id="1.20.1740.10">
    <property type="entry name" value="Amino acid/polyamine transporter I"/>
    <property type="match status" value="2"/>
</dbReference>
<feature type="transmembrane region" description="Helical" evidence="10">
    <location>
        <begin position="289"/>
        <end position="312"/>
    </location>
</feature>
<feature type="transmembrane region" description="Helical" evidence="10">
    <location>
        <begin position="519"/>
        <end position="538"/>
    </location>
</feature>
<dbReference type="Proteomes" id="UP000694520">
    <property type="component" value="Chromosome 20"/>
</dbReference>
<evidence type="ECO:0000256" key="10">
    <source>
        <dbReference type="SAM" id="Phobius"/>
    </source>
</evidence>
<feature type="transmembrane region" description="Helical" evidence="10">
    <location>
        <begin position="410"/>
        <end position="428"/>
    </location>
</feature>
<evidence type="ECO:0000256" key="3">
    <source>
        <dbReference type="ARBA" id="ARBA00022448"/>
    </source>
</evidence>
<comment type="subcellular location">
    <subcellularLocation>
        <location evidence="1">Endomembrane system</location>
        <topology evidence="1">Multi-pass membrane protein</topology>
    </subcellularLocation>
</comment>
<reference evidence="12" key="3">
    <citation type="submission" date="2025-09" db="UniProtKB">
        <authorList>
            <consortium name="Ensembl"/>
        </authorList>
    </citation>
    <scope>IDENTIFICATION</scope>
</reference>
<keyword evidence="5" id="KW-0029">Amino-acid transport</keyword>
<keyword evidence="13" id="KW-1185">Reference proteome</keyword>
<feature type="transmembrane region" description="Helical" evidence="10">
    <location>
        <begin position="547"/>
        <end position="570"/>
    </location>
</feature>
<dbReference type="InterPro" id="IPR029485">
    <property type="entry name" value="CAT_C"/>
</dbReference>
<comment type="similarity">
    <text evidence="2">Belongs to the amino acid-polyamine-organocation (APC) superfamily. Cationic amino acid transporter (CAT) (TC 2.A.3.3) family.</text>
</comment>
<evidence type="ECO:0000256" key="5">
    <source>
        <dbReference type="ARBA" id="ARBA00022970"/>
    </source>
</evidence>
<dbReference type="AlphaFoldDB" id="A0A8B9Y7E9"/>
<evidence type="ECO:0000256" key="6">
    <source>
        <dbReference type="ARBA" id="ARBA00022989"/>
    </source>
</evidence>
<evidence type="ECO:0000256" key="8">
    <source>
        <dbReference type="ARBA" id="ARBA00023180"/>
    </source>
</evidence>
<dbReference type="GO" id="GO:0015171">
    <property type="term" value="F:amino acid transmembrane transporter activity"/>
    <property type="evidence" value="ECO:0007669"/>
    <property type="project" value="TreeGrafter"/>
</dbReference>
<dbReference type="GeneTree" id="ENSGT00940000161142"/>
<feature type="transmembrane region" description="Helical" evidence="10">
    <location>
        <begin position="108"/>
        <end position="129"/>
    </location>
</feature>
<dbReference type="Ensembl" id="ENSBGRT00000038211.1">
    <property type="protein sequence ID" value="ENSBGRP00000033067.1"/>
    <property type="gene ID" value="ENSBGRG00000020631.1"/>
</dbReference>
<feature type="transmembrane region" description="Helical" evidence="10">
    <location>
        <begin position="67"/>
        <end position="87"/>
    </location>
</feature>
<dbReference type="Pfam" id="PF13520">
    <property type="entry name" value="AA_permease_2"/>
    <property type="match status" value="1"/>
</dbReference>
<accession>A0A8B9Y7E9</accession>
<feature type="transmembrane region" description="Helical" evidence="10">
    <location>
        <begin position="188"/>
        <end position="210"/>
    </location>
</feature>
<evidence type="ECO:0000256" key="9">
    <source>
        <dbReference type="SAM" id="MobiDB-lite"/>
    </source>
</evidence>
<feature type="transmembrane region" description="Helical" evidence="10">
    <location>
        <begin position="37"/>
        <end position="61"/>
    </location>
</feature>
<evidence type="ECO:0000256" key="1">
    <source>
        <dbReference type="ARBA" id="ARBA00004127"/>
    </source>
</evidence>
<feature type="transmembrane region" description="Helical" evidence="10">
    <location>
        <begin position="332"/>
        <end position="354"/>
    </location>
</feature>
<evidence type="ECO:0000313" key="13">
    <source>
        <dbReference type="Proteomes" id="UP000694520"/>
    </source>
</evidence>
<feature type="transmembrane region" description="Helical" evidence="10">
    <location>
        <begin position="486"/>
        <end position="507"/>
    </location>
</feature>
<dbReference type="InterPro" id="IPR002293">
    <property type="entry name" value="AA/rel_permease1"/>
</dbReference>
<dbReference type="GO" id="GO:0005886">
    <property type="term" value="C:plasma membrane"/>
    <property type="evidence" value="ECO:0007669"/>
    <property type="project" value="TreeGrafter"/>
</dbReference>
<feature type="transmembrane region" description="Helical" evidence="10">
    <location>
        <begin position="160"/>
        <end position="181"/>
    </location>
</feature>
<evidence type="ECO:0000256" key="4">
    <source>
        <dbReference type="ARBA" id="ARBA00022692"/>
    </source>
</evidence>
<evidence type="ECO:0000259" key="11">
    <source>
        <dbReference type="Pfam" id="PF13906"/>
    </source>
</evidence>
<feature type="transmembrane region" description="Helical" evidence="10">
    <location>
        <begin position="384"/>
        <end position="404"/>
    </location>
</feature>
<keyword evidence="8" id="KW-0325">Glycoprotein</keyword>
<dbReference type="PIRSF" id="PIRSF006060">
    <property type="entry name" value="AA_transporter"/>
    <property type="match status" value="1"/>
</dbReference>
<evidence type="ECO:0000313" key="12">
    <source>
        <dbReference type="Ensembl" id="ENSBGRP00000033067.1"/>
    </source>
</evidence>
<dbReference type="FunFam" id="1.20.1740.10:FF:000050">
    <property type="entry name" value="MGC157082 protein"/>
    <property type="match status" value="1"/>
</dbReference>
<reference evidence="12" key="2">
    <citation type="submission" date="2025-08" db="UniProtKB">
        <authorList>
            <consortium name="Ensembl"/>
        </authorList>
    </citation>
    <scope>IDENTIFICATION</scope>
</reference>
<dbReference type="GO" id="GO:0012505">
    <property type="term" value="C:endomembrane system"/>
    <property type="evidence" value="ECO:0007669"/>
    <property type="project" value="UniProtKB-SubCell"/>
</dbReference>
<reference evidence="12" key="1">
    <citation type="submission" date="2019-05" db="EMBL/GenBank/DDBJ databases">
        <authorList>
            <person name="Zhang S."/>
            <person name="Liu J."/>
        </authorList>
    </citation>
    <scope>NUCLEOTIDE SEQUENCE [LARGE SCALE GENOMIC DNA]</scope>
</reference>
<sequence length="615" mass="67717">MLRQFVHQFGQKLTHKQLLEPIDESERPVAHLNTLNLVILGVGRMLKAGVYIVAGAVAKFIAGPATIISFLVAALFSMLSGLCYAEFGAWVPRSGSAYLYSYVTMGQLYAFVIGWNGILSLVMGSASLARASSYIFDSLIGNHISQALQETFSLHLPYSLATYADFFALGLVLLMTGLLVLGAHGSILVTKISIGINILVLIFIIITGFVKGDLHNWKLTEQDYKLNTSGSRDIYGLGGLGLLGSGGFAPFGFEGILQGTATCFYYYFGVDGIATKGVEAINPHRSIPWSIMITIFICFLAYSSVSAALTLMVPYYLIQPHNPFPQAILHSLWLPATYITTIGTLCALIFSAMFRMPSLIYTMAEDGLLFWVLTRIHVHTGTHAVAIMSAGNLTGIMALLFRFIDLVDLVAVGTLLIYSLVAFSVLVLRYQPDQNLSKNENTEEKIEMPVPDEHPLDSEPEARNSNILKSLWFPISTIPTRKSGQIVYGCASLLVLLMIILSLILVQWSSQGFSGDSKYTPVAVLLLLLIIGVMVIIWRQPQNPIPLYFKVPALPVLPLVSIFVNIYLMMQITSGTWAIFGIWNVVGFLIYFGYGIRHSLEENDDHRCCVESLYT</sequence>
<feature type="transmembrane region" description="Helical" evidence="10">
    <location>
        <begin position="576"/>
        <end position="594"/>
    </location>
</feature>
<evidence type="ECO:0000256" key="7">
    <source>
        <dbReference type="ARBA" id="ARBA00023136"/>
    </source>
</evidence>
<evidence type="ECO:0000256" key="2">
    <source>
        <dbReference type="ARBA" id="ARBA00008572"/>
    </source>
</evidence>
<dbReference type="FunFam" id="1.20.1740.10:FF:000024">
    <property type="entry name" value="High affinity cationic amino acid transporter 1"/>
    <property type="match status" value="1"/>
</dbReference>
<dbReference type="PANTHER" id="PTHR43243">
    <property type="entry name" value="INNER MEMBRANE TRANSPORTER YGJI-RELATED"/>
    <property type="match status" value="1"/>
</dbReference>
<dbReference type="Pfam" id="PF13906">
    <property type="entry name" value="AA_permease_C"/>
    <property type="match status" value="1"/>
</dbReference>
<name>A0A8B9Y7E9_BOSMU</name>
<proteinExistence type="inferred from homology"/>
<keyword evidence="6 10" id="KW-1133">Transmembrane helix</keyword>
<keyword evidence="4 10" id="KW-0812">Transmembrane</keyword>
<dbReference type="PANTHER" id="PTHR43243:SF10">
    <property type="entry name" value="MGC138914 PROTEIN"/>
    <property type="match status" value="1"/>
</dbReference>
<keyword evidence="7 10" id="KW-0472">Membrane</keyword>
<keyword evidence="3" id="KW-0813">Transport</keyword>
<feature type="domain" description="Cationic amino acid transporter C-terminal" evidence="11">
    <location>
        <begin position="549"/>
        <end position="599"/>
    </location>
</feature>
<feature type="region of interest" description="Disordered" evidence="9">
    <location>
        <begin position="440"/>
        <end position="459"/>
    </location>
</feature>
<organism evidence="12 13">
    <name type="scientific">Bos mutus grunniens</name>
    <name type="common">Wild yak</name>
    <name type="synonym">Bos grunniens</name>
    <dbReference type="NCBI Taxonomy" id="30521"/>
    <lineage>
        <taxon>Eukaryota</taxon>
        <taxon>Metazoa</taxon>
        <taxon>Chordata</taxon>
        <taxon>Craniata</taxon>
        <taxon>Vertebrata</taxon>
        <taxon>Euteleostomi</taxon>
        <taxon>Mammalia</taxon>
        <taxon>Eutheria</taxon>
        <taxon>Laurasiatheria</taxon>
        <taxon>Artiodactyla</taxon>
        <taxon>Ruminantia</taxon>
        <taxon>Pecora</taxon>
        <taxon>Bovidae</taxon>
        <taxon>Bovinae</taxon>
        <taxon>Bos</taxon>
    </lineage>
</organism>
<protein>
    <recommendedName>
        <fullName evidence="11">Cationic amino acid transporter C-terminal domain-containing protein</fullName>
    </recommendedName>
</protein>